<dbReference type="Proteomes" id="UP001158986">
    <property type="component" value="Unassembled WGS sequence"/>
</dbReference>
<gene>
    <name evidence="7" type="ORF">PBS001_LOCUS676</name>
    <name evidence="6" type="ORF">PBS003_LOCUS7366</name>
</gene>
<dbReference type="EMBL" id="CAKKTJ010000325">
    <property type="protein sequence ID" value="CAH0480751.1"/>
    <property type="molecule type" value="Genomic_DNA"/>
</dbReference>
<accession>A0AAU9LAL8</accession>
<proteinExistence type="predicted"/>
<dbReference type="PANTHER" id="PTHR13510:SF44">
    <property type="entry name" value="RABENOSYN-5"/>
    <property type="match status" value="1"/>
</dbReference>
<dbReference type="Proteomes" id="UP001160483">
    <property type="component" value="Unassembled WGS sequence"/>
</dbReference>
<dbReference type="InterPro" id="IPR017455">
    <property type="entry name" value="Znf_FYVE-rel"/>
</dbReference>
<dbReference type="PANTHER" id="PTHR13510">
    <property type="entry name" value="FYVE-FINGER-CONTAINING RAB5 EFFECTOR PROTEIN RABENOSYN-5-RELATED"/>
    <property type="match status" value="1"/>
</dbReference>
<evidence type="ECO:0000313" key="6">
    <source>
        <dbReference type="EMBL" id="CAH0480751.1"/>
    </source>
</evidence>
<dbReference type="Gene3D" id="3.30.40.10">
    <property type="entry name" value="Zinc/RING finger domain, C3HC4 (zinc finger)"/>
    <property type="match status" value="1"/>
</dbReference>
<feature type="domain" description="FYVE-type" evidence="5">
    <location>
        <begin position="178"/>
        <end position="244"/>
    </location>
</feature>
<comment type="caution">
    <text evidence="6">The sequence shown here is derived from an EMBL/GenBank/DDBJ whole genome shotgun (WGS) entry which is preliminary data.</text>
</comment>
<evidence type="ECO:0000259" key="5">
    <source>
        <dbReference type="PROSITE" id="PS50178"/>
    </source>
</evidence>
<dbReference type="EMBL" id="CAKLCB010000045">
    <property type="protein sequence ID" value="CAH0513892.1"/>
    <property type="molecule type" value="Genomic_DNA"/>
</dbReference>
<evidence type="ECO:0000256" key="2">
    <source>
        <dbReference type="ARBA" id="ARBA00022771"/>
    </source>
</evidence>
<dbReference type="Gene3D" id="3.30.530.20">
    <property type="match status" value="1"/>
</dbReference>
<keyword evidence="3" id="KW-0862">Zinc</keyword>
<keyword evidence="8" id="KW-1185">Reference proteome</keyword>
<dbReference type="InterPro" id="IPR023393">
    <property type="entry name" value="START-like_dom_sf"/>
</dbReference>
<dbReference type="InterPro" id="IPR052727">
    <property type="entry name" value="Rab4/Rab5_effector"/>
</dbReference>
<evidence type="ECO:0000256" key="4">
    <source>
        <dbReference type="PROSITE-ProRule" id="PRU00091"/>
    </source>
</evidence>
<dbReference type="InterPro" id="IPR013083">
    <property type="entry name" value="Znf_RING/FYVE/PHD"/>
</dbReference>
<sequence>MFAVVNRTTEETKVKAAYVKSNMLDFAVLETLVHPSVDDPFSGMQVKWAVNAGPAMMQPAVRSRDFVYVESTGMTTMSTGERVGFQLLHSIYLPGAPELHKYKFVRGNMTLYHLFWQKSDGVVELYIKAFIDLMGAVPLCMATMLSTSGVVLVSKLGEYALMKKLNWLLHQRGEIVPSDRFKLCHVCSKIIKSTIMRRRTCKVCMSKCCTRCCVSTTMFFVAPQSQGVAQKIVNVCKNCIQTASFINGLDVAKDELLNGSKQFKAYVYWSTTSMTTSTLSLRM</sequence>
<evidence type="ECO:0000313" key="9">
    <source>
        <dbReference type="Proteomes" id="UP001160483"/>
    </source>
</evidence>
<evidence type="ECO:0000256" key="1">
    <source>
        <dbReference type="ARBA" id="ARBA00022723"/>
    </source>
</evidence>
<evidence type="ECO:0000313" key="8">
    <source>
        <dbReference type="Proteomes" id="UP001158986"/>
    </source>
</evidence>
<keyword evidence="1" id="KW-0479">Metal-binding</keyword>
<dbReference type="PROSITE" id="PS50178">
    <property type="entry name" value="ZF_FYVE"/>
    <property type="match status" value="1"/>
</dbReference>
<organism evidence="6 9">
    <name type="scientific">Peronospora belbahrii</name>
    <dbReference type="NCBI Taxonomy" id="622444"/>
    <lineage>
        <taxon>Eukaryota</taxon>
        <taxon>Sar</taxon>
        <taxon>Stramenopiles</taxon>
        <taxon>Oomycota</taxon>
        <taxon>Peronosporomycetes</taxon>
        <taxon>Peronosporales</taxon>
        <taxon>Peronosporaceae</taxon>
        <taxon>Peronospora</taxon>
    </lineage>
</organism>
<protein>
    <recommendedName>
        <fullName evidence="5">FYVE-type domain-containing protein</fullName>
    </recommendedName>
</protein>
<dbReference type="GO" id="GO:0008270">
    <property type="term" value="F:zinc ion binding"/>
    <property type="evidence" value="ECO:0007669"/>
    <property type="project" value="UniProtKB-KW"/>
</dbReference>
<name>A0AAU9LAL8_9STRA</name>
<dbReference type="SUPFAM" id="SSF57903">
    <property type="entry name" value="FYVE/PHD zinc finger"/>
    <property type="match status" value="1"/>
</dbReference>
<dbReference type="InterPro" id="IPR011011">
    <property type="entry name" value="Znf_FYVE_PHD"/>
</dbReference>
<dbReference type="AlphaFoldDB" id="A0AAU9LAL8"/>
<evidence type="ECO:0000256" key="3">
    <source>
        <dbReference type="ARBA" id="ARBA00022833"/>
    </source>
</evidence>
<keyword evidence="2 4" id="KW-0863">Zinc-finger</keyword>
<reference evidence="6 8" key="1">
    <citation type="submission" date="2021-11" db="EMBL/GenBank/DDBJ databases">
        <authorList>
            <person name="Islam A."/>
            <person name="Islam S."/>
            <person name="Flora M.S."/>
            <person name="Rahman M."/>
            <person name="Ziaur R.M."/>
            <person name="Epstein J.H."/>
            <person name="Hassan M."/>
            <person name="Klassen M."/>
            <person name="Woodard K."/>
            <person name="Webb A."/>
            <person name="Webby R.J."/>
            <person name="El Zowalaty M.E."/>
        </authorList>
    </citation>
    <scope>NUCLEOTIDE SEQUENCE</scope>
    <source>
        <strain evidence="7">Pbs1</strain>
        <strain evidence="6">Pbs3</strain>
    </source>
</reference>
<evidence type="ECO:0000313" key="7">
    <source>
        <dbReference type="EMBL" id="CAH0513892.1"/>
    </source>
</evidence>